<protein>
    <recommendedName>
        <fullName evidence="1">tRNA-uridine aminocarboxypropyltransferase</fullName>
        <ecNumber evidence="1">2.5.1.25</ecNumber>
    </recommendedName>
</protein>
<feature type="region of interest" description="Disordered" evidence="7">
    <location>
        <begin position="1"/>
        <end position="44"/>
    </location>
</feature>
<keyword evidence="4" id="KW-0819">tRNA processing</keyword>
<evidence type="ECO:0000256" key="3">
    <source>
        <dbReference type="ARBA" id="ARBA00022691"/>
    </source>
</evidence>
<dbReference type="GO" id="GO:0008033">
    <property type="term" value="P:tRNA processing"/>
    <property type="evidence" value="ECO:0007669"/>
    <property type="project" value="UniProtKB-KW"/>
</dbReference>
<dbReference type="InterPro" id="IPR039262">
    <property type="entry name" value="DTWD2/TAPT"/>
</dbReference>
<dbReference type="Pfam" id="PF03942">
    <property type="entry name" value="DTW"/>
    <property type="match status" value="1"/>
</dbReference>
<keyword evidence="10" id="KW-1185">Reference proteome</keyword>
<reference evidence="9" key="2">
    <citation type="submission" date="2025-08" db="UniProtKB">
        <authorList>
            <consortium name="Ensembl"/>
        </authorList>
    </citation>
    <scope>IDENTIFICATION</scope>
</reference>
<feature type="compositionally biased region" description="Basic and acidic residues" evidence="7">
    <location>
        <begin position="25"/>
        <end position="34"/>
    </location>
</feature>
<gene>
    <name evidence="9" type="primary">DTWD2</name>
</gene>
<dbReference type="EC" id="2.5.1.25" evidence="1"/>
<dbReference type="GO" id="GO:0016432">
    <property type="term" value="F:tRNA-uridine aminocarboxypropyltransferase activity"/>
    <property type="evidence" value="ECO:0007669"/>
    <property type="project" value="UniProtKB-EC"/>
</dbReference>
<comment type="similarity">
    <text evidence="5">Belongs to the TDD superfamily. DTWD2 family.</text>
</comment>
<dbReference type="PANTHER" id="PTHR21392:SF0">
    <property type="entry name" value="TRNA-URIDINE AMINOCARBOXYPROPYLTRANSFERASE 2"/>
    <property type="match status" value="1"/>
</dbReference>
<feature type="domain" description="DTW" evidence="8">
    <location>
        <begin position="65"/>
        <end position="164"/>
    </location>
</feature>
<dbReference type="SMART" id="SM01144">
    <property type="entry name" value="DTW"/>
    <property type="match status" value="1"/>
</dbReference>
<dbReference type="Proteomes" id="UP000472268">
    <property type="component" value="Chromosome 6"/>
</dbReference>
<keyword evidence="3" id="KW-0949">S-adenosyl-L-methionine</keyword>
<evidence type="ECO:0000256" key="2">
    <source>
        <dbReference type="ARBA" id="ARBA00022679"/>
    </source>
</evidence>
<evidence type="ECO:0000256" key="4">
    <source>
        <dbReference type="ARBA" id="ARBA00022694"/>
    </source>
</evidence>
<evidence type="ECO:0000313" key="10">
    <source>
        <dbReference type="Proteomes" id="UP000472268"/>
    </source>
</evidence>
<organism evidence="9 10">
    <name type="scientific">Suricata suricatta</name>
    <name type="common">Meerkat</name>
    <dbReference type="NCBI Taxonomy" id="37032"/>
    <lineage>
        <taxon>Eukaryota</taxon>
        <taxon>Metazoa</taxon>
        <taxon>Chordata</taxon>
        <taxon>Craniata</taxon>
        <taxon>Vertebrata</taxon>
        <taxon>Euteleostomi</taxon>
        <taxon>Mammalia</taxon>
        <taxon>Eutheria</taxon>
        <taxon>Laurasiatheria</taxon>
        <taxon>Carnivora</taxon>
        <taxon>Feliformia</taxon>
        <taxon>Herpestidae</taxon>
        <taxon>Suricata</taxon>
    </lineage>
</organism>
<evidence type="ECO:0000256" key="5">
    <source>
        <dbReference type="ARBA" id="ARBA00034489"/>
    </source>
</evidence>
<keyword evidence="2" id="KW-0808">Transferase</keyword>
<dbReference type="Ensembl" id="ENSSSUT00005002846.1">
    <property type="protein sequence ID" value="ENSSSUP00005002441.1"/>
    <property type="gene ID" value="ENSSSUG00005001613.1"/>
</dbReference>
<dbReference type="AlphaFoldDB" id="A0A673T0L9"/>
<name>A0A673T0L9_SURSU</name>
<dbReference type="PANTHER" id="PTHR21392">
    <property type="entry name" value="TRNA-URIDINE AMINOCARBOXYPROPYLTRANSFERASE 2"/>
    <property type="match status" value="1"/>
</dbReference>
<proteinExistence type="inferred from homology"/>
<reference evidence="9" key="3">
    <citation type="submission" date="2025-09" db="UniProtKB">
        <authorList>
            <consortium name="Ensembl"/>
        </authorList>
    </citation>
    <scope>IDENTIFICATION</scope>
</reference>
<reference evidence="9 10" key="1">
    <citation type="submission" date="2019-05" db="EMBL/GenBank/DDBJ databases">
        <title>A Chromosome-scale Meerkat (S. suricatta) Genome Assembly.</title>
        <authorList>
            <person name="Dudchenko O."/>
            <person name="Lieberman Aiden E."/>
            <person name="Tung J."/>
            <person name="Barreiro L.B."/>
            <person name="Clutton-Brock T.H."/>
        </authorList>
    </citation>
    <scope>NUCLEOTIDE SEQUENCE [LARGE SCALE GENOMIC DNA]</scope>
</reference>
<evidence type="ECO:0000256" key="1">
    <source>
        <dbReference type="ARBA" id="ARBA00012386"/>
    </source>
</evidence>
<dbReference type="InterPro" id="IPR005636">
    <property type="entry name" value="DTW"/>
</dbReference>
<sequence length="202" mass="22593">MEPQKQARTPGNPVAWPRGPSRSQASEDEKRPEGDTAPAATSLGAEADDACADALWELPVEPAERRPECSRCSRPQKVCLCPFLPLHPLHISTHLYIIQHPAEVQLKTSVSSQYVIRTQPTNRCLSTLECAAAALSILEKNNYIQETLLRPLQALCSFQLQHGAQIRLSKEHLLKNGLYAKPMPKNKRKLRKMELLMNSVKI</sequence>
<accession>A0A673T0L9</accession>
<evidence type="ECO:0000256" key="7">
    <source>
        <dbReference type="SAM" id="MobiDB-lite"/>
    </source>
</evidence>
<evidence type="ECO:0000313" key="9">
    <source>
        <dbReference type="Ensembl" id="ENSSSUP00005002441.1"/>
    </source>
</evidence>
<comment type="catalytic activity">
    <reaction evidence="6">
        <text>a uridine in tRNA + S-adenosyl-L-methionine = a 3-[(3S)-3-amino-3-carboxypropyl]uridine in tRNA + S-methyl-5'-thioadenosine + H(+)</text>
        <dbReference type="Rhea" id="RHEA:62432"/>
        <dbReference type="Rhea" id="RHEA-COMP:13339"/>
        <dbReference type="Rhea" id="RHEA-COMP:16092"/>
        <dbReference type="ChEBI" id="CHEBI:15378"/>
        <dbReference type="ChEBI" id="CHEBI:17509"/>
        <dbReference type="ChEBI" id="CHEBI:59789"/>
        <dbReference type="ChEBI" id="CHEBI:65315"/>
        <dbReference type="ChEBI" id="CHEBI:82930"/>
        <dbReference type="EC" id="2.5.1.25"/>
    </reaction>
</comment>
<evidence type="ECO:0000259" key="8">
    <source>
        <dbReference type="SMART" id="SM01144"/>
    </source>
</evidence>
<evidence type="ECO:0000256" key="6">
    <source>
        <dbReference type="ARBA" id="ARBA00048718"/>
    </source>
</evidence>